<dbReference type="EMBL" id="CP018477">
    <property type="protein sequence ID" value="ASV74927.1"/>
    <property type="molecule type" value="Genomic_DNA"/>
</dbReference>
<dbReference type="KEGG" id="ttf:THTE_2325"/>
<dbReference type="OrthoDB" id="9804511at2"/>
<gene>
    <name evidence="2" type="ORF">THTE_2325</name>
</gene>
<dbReference type="SUPFAM" id="SSF56300">
    <property type="entry name" value="Metallo-dependent phosphatases"/>
    <property type="match status" value="1"/>
</dbReference>
<reference evidence="2 3" key="1">
    <citation type="journal article" name="Front. Microbiol.">
        <title>Sugar Metabolism of the First Thermophilic Planctomycete Thermogutta terrifontis: Comparative Genomic and Transcriptomic Approaches.</title>
        <authorList>
            <person name="Elcheninov A.G."/>
            <person name="Menzel P."/>
            <person name="Gudbergsdottir S.R."/>
            <person name="Slesarev A.I."/>
            <person name="Kadnikov V.V."/>
            <person name="Krogh A."/>
            <person name="Bonch-Osmolovskaya E.A."/>
            <person name="Peng X."/>
            <person name="Kublanov I.V."/>
        </authorList>
    </citation>
    <scope>NUCLEOTIDE SEQUENCE [LARGE SCALE GENOMIC DNA]</scope>
    <source>
        <strain evidence="2 3">R1</strain>
    </source>
</reference>
<name>A0A286RG49_9BACT</name>
<feature type="domain" description="Calcineurin-like phosphoesterase" evidence="1">
    <location>
        <begin position="137"/>
        <end position="287"/>
    </location>
</feature>
<dbReference type="AlphaFoldDB" id="A0A286RG49"/>
<keyword evidence="3" id="KW-1185">Reference proteome</keyword>
<protein>
    <recommendedName>
        <fullName evidence="1">Calcineurin-like phosphoesterase domain-containing protein</fullName>
    </recommendedName>
</protein>
<dbReference type="InterPro" id="IPR029052">
    <property type="entry name" value="Metallo-depent_PP-like"/>
</dbReference>
<dbReference type="InterPro" id="IPR004843">
    <property type="entry name" value="Calcineurin-like_PHP"/>
</dbReference>
<evidence type="ECO:0000313" key="3">
    <source>
        <dbReference type="Proteomes" id="UP000215086"/>
    </source>
</evidence>
<sequence length="397" mass="44714">MESRGPVVHVFKAILASALGMLMANVPGVKGWCEVTAVWMGHTRPLPEELTLSWITDNPESSRVAYQDGAVWREIQDSQPTTWHRLQIPLSDSTRPCSIRILSGSATTEVFFPGYPADGLRIAVVANWQSRPDLSAILADKPHLLLTAGDHVDNLHSVCGEGRTECVEPFLRLIRQYPELFRRVPILPVLGNHDREIRPRMGKPPENPVYDIEARAFRRVFALPDAGWYWHFTLPQSGLCLVGLDLNHISDRGTTWQSCHDFGPDSEQFQWYKKIVTENTMPFLITLHNEQNAAMRNQYGGIWERLFQKNTAVISGFGHFGECALKDGVAYFNTSLQGKGDRYPDPASEFVASEHNYLLITVNRNPSSMQIRLKSLLGETLYTSARMVRIGGRTNAE</sequence>
<dbReference type="Gene3D" id="3.60.21.10">
    <property type="match status" value="1"/>
</dbReference>
<dbReference type="Pfam" id="PF00149">
    <property type="entry name" value="Metallophos"/>
    <property type="match status" value="1"/>
</dbReference>
<dbReference type="RefSeq" id="WP_095415119.1">
    <property type="nucleotide sequence ID" value="NZ_CP018477.1"/>
</dbReference>
<evidence type="ECO:0000313" key="2">
    <source>
        <dbReference type="EMBL" id="ASV74927.1"/>
    </source>
</evidence>
<accession>A0A286RG49</accession>
<dbReference type="GO" id="GO:0016787">
    <property type="term" value="F:hydrolase activity"/>
    <property type="evidence" value="ECO:0007669"/>
    <property type="project" value="InterPro"/>
</dbReference>
<organism evidence="2 3">
    <name type="scientific">Thermogutta terrifontis</name>
    <dbReference type="NCBI Taxonomy" id="1331910"/>
    <lineage>
        <taxon>Bacteria</taxon>
        <taxon>Pseudomonadati</taxon>
        <taxon>Planctomycetota</taxon>
        <taxon>Planctomycetia</taxon>
        <taxon>Pirellulales</taxon>
        <taxon>Thermoguttaceae</taxon>
        <taxon>Thermogutta</taxon>
    </lineage>
</organism>
<evidence type="ECO:0000259" key="1">
    <source>
        <dbReference type="Pfam" id="PF00149"/>
    </source>
</evidence>
<dbReference type="Proteomes" id="UP000215086">
    <property type="component" value="Chromosome"/>
</dbReference>
<proteinExistence type="predicted"/>